<dbReference type="SUPFAM" id="SSF56925">
    <property type="entry name" value="OMPA-like"/>
    <property type="match status" value="1"/>
</dbReference>
<comment type="caution">
    <text evidence="2">The sequence shown here is derived from an EMBL/GenBank/DDBJ whole genome shotgun (WGS) entry which is preliminary data.</text>
</comment>
<dbReference type="Proteomes" id="UP000249518">
    <property type="component" value="Unassembled WGS sequence"/>
</dbReference>
<feature type="domain" description="Outer membrane protein beta-barrel" evidence="1">
    <location>
        <begin position="18"/>
        <end position="202"/>
    </location>
</feature>
<protein>
    <submittedName>
        <fullName evidence="2">Outer membrane protein with beta-barrel domain</fullName>
    </submittedName>
</protein>
<proteinExistence type="predicted"/>
<dbReference type="OrthoDB" id="893738at2"/>
<evidence type="ECO:0000313" key="2">
    <source>
        <dbReference type="EMBL" id="RAR47177.1"/>
    </source>
</evidence>
<name>A0A328WRW2_9FLAO</name>
<reference evidence="2 3" key="1">
    <citation type="submission" date="2018-06" db="EMBL/GenBank/DDBJ databases">
        <title>Genomic Encyclopedia of Type Strains, Phase III (KMG-III): the genomes of soil and plant-associated and newly described type strains.</title>
        <authorList>
            <person name="Whitman W."/>
        </authorList>
    </citation>
    <scope>NUCLEOTIDE SEQUENCE [LARGE SCALE GENOMIC DNA]</scope>
    <source>
        <strain evidence="2 3">CGMCC 1.12504</strain>
    </source>
</reference>
<dbReference type="Pfam" id="PF13568">
    <property type="entry name" value="OMP_b-brl_2"/>
    <property type="match status" value="1"/>
</dbReference>
<dbReference type="AlphaFoldDB" id="A0A328WRW2"/>
<dbReference type="RefSeq" id="WP_112086665.1">
    <property type="nucleotide sequence ID" value="NZ_QLSV01000011.1"/>
</dbReference>
<sequence length="227" mass="25822">MKKGIVVLLVLFSVFTYAQSSKLRFGVHGGLNYSGLRGYTIPSSFEQQYDESAAFAYLGGVSMEYQLQEKLSLRVELNYERKSQKADNSMEIRFNFDEQPQVYNFTTRKNYDYLVLPILLKYSFTDKNSFFVNGGPFIGYLLKSTFTNDLEIPNFETPNEDMTKDSKKTDFGFSAGVGKNFELGNSKMIHVEIRNNLGLAKINKNDVWNGGHISTNSVNFIVGFSFN</sequence>
<dbReference type="EMBL" id="QLSV01000011">
    <property type="protein sequence ID" value="RAR47177.1"/>
    <property type="molecule type" value="Genomic_DNA"/>
</dbReference>
<accession>A0A328WRW2</accession>
<evidence type="ECO:0000313" key="3">
    <source>
        <dbReference type="Proteomes" id="UP000249518"/>
    </source>
</evidence>
<dbReference type="InterPro" id="IPR025665">
    <property type="entry name" value="Beta-barrel_OMP_2"/>
</dbReference>
<organism evidence="2 3">
    <name type="scientific">Flavobacterium lacus</name>
    <dbReference type="NCBI Taxonomy" id="1353778"/>
    <lineage>
        <taxon>Bacteria</taxon>
        <taxon>Pseudomonadati</taxon>
        <taxon>Bacteroidota</taxon>
        <taxon>Flavobacteriia</taxon>
        <taxon>Flavobacteriales</taxon>
        <taxon>Flavobacteriaceae</taxon>
        <taxon>Flavobacterium</taxon>
    </lineage>
</organism>
<dbReference type="InterPro" id="IPR011250">
    <property type="entry name" value="OMP/PagP_B-barrel"/>
</dbReference>
<keyword evidence="3" id="KW-1185">Reference proteome</keyword>
<gene>
    <name evidence="2" type="ORF">B0I10_11187</name>
</gene>
<evidence type="ECO:0000259" key="1">
    <source>
        <dbReference type="Pfam" id="PF13568"/>
    </source>
</evidence>